<name>A0A2I0I4V3_PUNGR</name>
<dbReference type="EMBL" id="PGOL01004032">
    <property type="protein sequence ID" value="PKI38710.1"/>
    <property type="molecule type" value="Genomic_DNA"/>
</dbReference>
<protein>
    <recommendedName>
        <fullName evidence="4">Retrotransposon gag domain-containing protein</fullName>
    </recommendedName>
</protein>
<accession>A0A2I0I4V3</accession>
<evidence type="ECO:0000256" key="1">
    <source>
        <dbReference type="SAM" id="MobiDB-lite"/>
    </source>
</evidence>
<dbReference type="PANTHER" id="PTHR34222:SF28">
    <property type="entry name" value="CCHC-TYPE DOMAIN-CONTAINING PROTEIN"/>
    <property type="match status" value="1"/>
</dbReference>
<comment type="caution">
    <text evidence="2">The sequence shown here is derived from an EMBL/GenBank/DDBJ whole genome shotgun (WGS) entry which is preliminary data.</text>
</comment>
<reference evidence="2 3" key="1">
    <citation type="submission" date="2017-11" db="EMBL/GenBank/DDBJ databases">
        <title>De-novo sequencing of pomegranate (Punica granatum L.) genome.</title>
        <authorList>
            <person name="Akparov Z."/>
            <person name="Amiraslanov A."/>
            <person name="Hajiyeva S."/>
            <person name="Abbasov M."/>
            <person name="Kaur K."/>
            <person name="Hamwieh A."/>
            <person name="Solovyev V."/>
            <person name="Salamov A."/>
            <person name="Braich B."/>
            <person name="Kosarev P."/>
            <person name="Mahmoud A."/>
            <person name="Hajiyev E."/>
            <person name="Babayeva S."/>
            <person name="Izzatullayeva V."/>
            <person name="Mammadov A."/>
            <person name="Mammadov A."/>
            <person name="Sharifova S."/>
            <person name="Ojaghi J."/>
            <person name="Eynullazada K."/>
            <person name="Bayramov B."/>
            <person name="Abdulazimova A."/>
            <person name="Shahmuradov I."/>
        </authorList>
    </citation>
    <scope>NUCLEOTIDE SEQUENCE [LARGE SCALE GENOMIC DNA]</scope>
    <source>
        <strain evidence="3">cv. AG2017</strain>
        <tissue evidence="2">Leaf</tissue>
    </source>
</reference>
<feature type="region of interest" description="Disordered" evidence="1">
    <location>
        <begin position="149"/>
        <end position="182"/>
    </location>
</feature>
<gene>
    <name evidence="2" type="ORF">CRG98_040901</name>
</gene>
<keyword evidence="3" id="KW-1185">Reference proteome</keyword>
<dbReference type="AlphaFoldDB" id="A0A2I0I4V3"/>
<evidence type="ECO:0000313" key="2">
    <source>
        <dbReference type="EMBL" id="PKI38710.1"/>
    </source>
</evidence>
<dbReference type="PANTHER" id="PTHR34222">
    <property type="entry name" value="GAG_PRE-INTEGRS DOMAIN-CONTAINING PROTEIN"/>
    <property type="match status" value="1"/>
</dbReference>
<dbReference type="Proteomes" id="UP000233551">
    <property type="component" value="Unassembled WGS sequence"/>
</dbReference>
<evidence type="ECO:0000313" key="3">
    <source>
        <dbReference type="Proteomes" id="UP000233551"/>
    </source>
</evidence>
<sequence>MALGRAWISRLKQEGSGIRDYYGKLKLLWDELEFYLEHPSCSCGARATIIAQRETEKTYQFLMGLTSEFNTIRSTILSIEPMPSLNKVYNMVANEERQRIVARLRESIPESAVFAAREKTETLERGNSRASWQNPEGKNSCTYCGKLGHARQSPGSRWKAQNPRGPDRANAVQTGQGSGSRAERLEALPDEQFNRLLSMLSQDTVDSNRLIGPHLEEDTWSGSRRGLLSKASGYRTVIMSGSHGGIRRHLASKARSSVSTTKVKWYRFKFWRQK</sequence>
<proteinExistence type="predicted"/>
<organism evidence="2 3">
    <name type="scientific">Punica granatum</name>
    <name type="common">Pomegranate</name>
    <dbReference type="NCBI Taxonomy" id="22663"/>
    <lineage>
        <taxon>Eukaryota</taxon>
        <taxon>Viridiplantae</taxon>
        <taxon>Streptophyta</taxon>
        <taxon>Embryophyta</taxon>
        <taxon>Tracheophyta</taxon>
        <taxon>Spermatophyta</taxon>
        <taxon>Magnoliopsida</taxon>
        <taxon>eudicotyledons</taxon>
        <taxon>Gunneridae</taxon>
        <taxon>Pentapetalae</taxon>
        <taxon>rosids</taxon>
        <taxon>malvids</taxon>
        <taxon>Myrtales</taxon>
        <taxon>Lythraceae</taxon>
        <taxon>Punica</taxon>
    </lineage>
</organism>
<evidence type="ECO:0008006" key="4">
    <source>
        <dbReference type="Google" id="ProtNLM"/>
    </source>
</evidence>